<reference evidence="2 3" key="1">
    <citation type="journal article" date="2023" name="Elife">
        <title>Identification of key yeast species and microbe-microbe interactions impacting larval growth of Drosophila in the wild.</title>
        <authorList>
            <person name="Mure A."/>
            <person name="Sugiura Y."/>
            <person name="Maeda R."/>
            <person name="Honda K."/>
            <person name="Sakurai N."/>
            <person name="Takahashi Y."/>
            <person name="Watada M."/>
            <person name="Katoh T."/>
            <person name="Gotoh A."/>
            <person name="Gotoh Y."/>
            <person name="Taniguchi I."/>
            <person name="Nakamura K."/>
            <person name="Hayashi T."/>
            <person name="Katayama T."/>
            <person name="Uemura T."/>
            <person name="Hattori Y."/>
        </authorList>
    </citation>
    <scope>NUCLEOTIDE SEQUENCE [LARGE SCALE GENOMIC DNA]</scope>
    <source>
        <strain evidence="2 3">SB-73</strain>
    </source>
</reference>
<feature type="compositionally biased region" description="Polar residues" evidence="1">
    <location>
        <begin position="16"/>
        <end position="25"/>
    </location>
</feature>
<dbReference type="Proteomes" id="UP001362899">
    <property type="component" value="Unassembled WGS sequence"/>
</dbReference>
<evidence type="ECO:0000313" key="2">
    <source>
        <dbReference type="EMBL" id="GMM53083.1"/>
    </source>
</evidence>
<name>A0AAV5RQV1_STABA</name>
<keyword evidence="3" id="KW-1185">Reference proteome</keyword>
<feature type="region of interest" description="Disordered" evidence="1">
    <location>
        <begin position="1"/>
        <end position="25"/>
    </location>
</feature>
<dbReference type="AlphaFoldDB" id="A0AAV5RQV1"/>
<proteinExistence type="predicted"/>
<comment type="caution">
    <text evidence="2">The sequence shown here is derived from an EMBL/GenBank/DDBJ whole genome shotgun (WGS) entry which is preliminary data.</text>
</comment>
<gene>
    <name evidence="2" type="ORF">DASB73_040460</name>
</gene>
<evidence type="ECO:0000313" key="3">
    <source>
        <dbReference type="Proteomes" id="UP001362899"/>
    </source>
</evidence>
<protein>
    <submittedName>
        <fullName evidence="2">Uncharacterized protein</fullName>
    </submittedName>
</protein>
<dbReference type="EMBL" id="BTGC01000008">
    <property type="protein sequence ID" value="GMM53083.1"/>
    <property type="molecule type" value="Genomic_DNA"/>
</dbReference>
<sequence length="286" mass="31872">MPRKKNKKRTEEAHGNGSTKSANTSYECETVLESSLEDIQRLDELGIGVQVGNPTSDENATILACLESTLNPEELKYIKESGTFNDITLDCENVPKSLPYEFPGSAVRSSPLPVPVVAKPVLEEQLRRQDELMGLEIRHLSALLEPAEFRTLLIKLITEQKCGRPVTHTDISDYVMHCVAPSMAEKLTLALDAQYKYTTAQFVQVYNKLRHVVLANKIMLEDARVNALAYILADLPQPQATLPDGEQTPVSAVKALRKLLNNDMLHKVDAGKLDFSIDDVRKFIDL</sequence>
<organism evidence="2 3">
    <name type="scientific">Starmerella bacillaris</name>
    <name type="common">Yeast</name>
    <name type="synonym">Candida zemplinina</name>
    <dbReference type="NCBI Taxonomy" id="1247836"/>
    <lineage>
        <taxon>Eukaryota</taxon>
        <taxon>Fungi</taxon>
        <taxon>Dikarya</taxon>
        <taxon>Ascomycota</taxon>
        <taxon>Saccharomycotina</taxon>
        <taxon>Dipodascomycetes</taxon>
        <taxon>Dipodascales</taxon>
        <taxon>Trichomonascaceae</taxon>
        <taxon>Starmerella</taxon>
    </lineage>
</organism>
<evidence type="ECO:0000256" key="1">
    <source>
        <dbReference type="SAM" id="MobiDB-lite"/>
    </source>
</evidence>
<accession>A0AAV5RQV1</accession>